<feature type="transmembrane region" description="Helical" evidence="1">
    <location>
        <begin position="192"/>
        <end position="211"/>
    </location>
</feature>
<feature type="transmembrane region" description="Helical" evidence="1">
    <location>
        <begin position="6"/>
        <end position="28"/>
    </location>
</feature>
<proteinExistence type="predicted"/>
<dbReference type="RefSeq" id="WP_285607738.1">
    <property type="nucleotide sequence ID" value="NZ_BSDC01000001.1"/>
</dbReference>
<feature type="transmembrane region" description="Helical" evidence="1">
    <location>
        <begin position="159"/>
        <end position="180"/>
    </location>
</feature>
<comment type="caution">
    <text evidence="2">The sequence shown here is derived from an EMBL/GenBank/DDBJ whole genome shotgun (WGS) entry which is preliminary data.</text>
</comment>
<feature type="transmembrane region" description="Helical" evidence="1">
    <location>
        <begin position="94"/>
        <end position="113"/>
    </location>
</feature>
<evidence type="ECO:0000256" key="1">
    <source>
        <dbReference type="SAM" id="Phobius"/>
    </source>
</evidence>
<evidence type="ECO:0000313" key="2">
    <source>
        <dbReference type="EMBL" id="GLH66982.1"/>
    </source>
</evidence>
<keyword evidence="1" id="KW-0812">Transmembrane</keyword>
<accession>A0ABQ5PWY7</accession>
<gene>
    <name evidence="2" type="ORF">GETHED_13460</name>
</gene>
<name>A0ABQ5PWY7_9BACT</name>
<reference evidence="2" key="1">
    <citation type="journal article" date="2023" name="Antonie Van Leeuwenhoek">
        <title>Mesoterricola silvestris gen. nov., sp. nov., Mesoterricola sediminis sp. nov., Geothrix oryzae sp. nov., Geothrix edaphica sp. nov., Geothrix rubra sp. nov., and Geothrix limicola sp. nov., six novel members of Acidobacteriota isolated from soils.</title>
        <authorList>
            <person name="Itoh H."/>
            <person name="Sugisawa Y."/>
            <person name="Mise K."/>
            <person name="Xu Z."/>
            <person name="Kuniyasu M."/>
            <person name="Ushijima N."/>
            <person name="Kawano K."/>
            <person name="Kobayashi E."/>
            <person name="Shiratori Y."/>
            <person name="Masuda Y."/>
            <person name="Senoo K."/>
        </authorList>
    </citation>
    <scope>NUCLEOTIDE SEQUENCE</scope>
    <source>
        <strain evidence="2">Red802</strain>
    </source>
</reference>
<sequence length="223" mass="25012">MDRFRVLLWVGWGIQSVSPLVPVLAAAVHARSERFQSFPWMRRLTALLIFQLFVNWTMLGMAMNRVRNAWVADLAHVPEVLGALWVLAGLGPKVLPGPVFILAAGTMVASAAWEAAQAGVGSRWSMAETAASLVLFALCLWLLKDLVTKADGRSPWNRPAAWLLGTWALDQGIMLMFYPVQNLFIHQLSRDWVLIPWLVRFIIGLLLNLALARTYLCRKTNSY</sequence>
<evidence type="ECO:0000313" key="3">
    <source>
        <dbReference type="Proteomes" id="UP001165044"/>
    </source>
</evidence>
<feature type="transmembrane region" description="Helical" evidence="1">
    <location>
        <begin position="40"/>
        <end position="63"/>
    </location>
</feature>
<feature type="transmembrane region" description="Helical" evidence="1">
    <location>
        <begin position="125"/>
        <end position="147"/>
    </location>
</feature>
<dbReference type="Proteomes" id="UP001165044">
    <property type="component" value="Unassembled WGS sequence"/>
</dbReference>
<protein>
    <submittedName>
        <fullName evidence="2">Uncharacterized protein</fullName>
    </submittedName>
</protein>
<keyword evidence="1" id="KW-1133">Transmembrane helix</keyword>
<keyword evidence="1" id="KW-0472">Membrane</keyword>
<dbReference type="EMBL" id="BSDC01000001">
    <property type="protein sequence ID" value="GLH66982.1"/>
    <property type="molecule type" value="Genomic_DNA"/>
</dbReference>
<keyword evidence="3" id="KW-1185">Reference proteome</keyword>
<organism evidence="2 3">
    <name type="scientific">Geothrix edaphica</name>
    <dbReference type="NCBI Taxonomy" id="2927976"/>
    <lineage>
        <taxon>Bacteria</taxon>
        <taxon>Pseudomonadati</taxon>
        <taxon>Acidobacteriota</taxon>
        <taxon>Holophagae</taxon>
        <taxon>Holophagales</taxon>
        <taxon>Holophagaceae</taxon>
        <taxon>Geothrix</taxon>
    </lineage>
</organism>